<evidence type="ECO:0000313" key="2">
    <source>
        <dbReference type="EnsemblMetazoa" id="Aqu2.1.07158_001"/>
    </source>
</evidence>
<accession>A0A1X7SYK0</accession>
<dbReference type="EnsemblMetazoa" id="Aqu2.1.07158_001">
    <property type="protein sequence ID" value="Aqu2.1.07158_001"/>
    <property type="gene ID" value="Aqu2.1.07158"/>
</dbReference>
<proteinExistence type="predicted"/>
<reference evidence="2" key="1">
    <citation type="submission" date="2017-05" db="UniProtKB">
        <authorList>
            <consortium name="EnsemblMetazoa"/>
        </authorList>
    </citation>
    <scope>IDENTIFICATION</scope>
</reference>
<dbReference type="AlphaFoldDB" id="A0A1X7SYK0"/>
<protein>
    <recommendedName>
        <fullName evidence="3">Death domain-containing protein</fullName>
    </recommendedName>
</protein>
<dbReference type="InParanoid" id="A0A1X7SYK0"/>
<dbReference type="InterPro" id="IPR027417">
    <property type="entry name" value="P-loop_NTPase"/>
</dbReference>
<feature type="compositionally biased region" description="Basic and acidic residues" evidence="1">
    <location>
        <begin position="381"/>
        <end position="397"/>
    </location>
</feature>
<organism evidence="2">
    <name type="scientific">Amphimedon queenslandica</name>
    <name type="common">Sponge</name>
    <dbReference type="NCBI Taxonomy" id="400682"/>
    <lineage>
        <taxon>Eukaryota</taxon>
        <taxon>Metazoa</taxon>
        <taxon>Porifera</taxon>
        <taxon>Demospongiae</taxon>
        <taxon>Heteroscleromorpha</taxon>
        <taxon>Haplosclerida</taxon>
        <taxon>Niphatidae</taxon>
        <taxon>Amphimedon</taxon>
    </lineage>
</organism>
<evidence type="ECO:0000256" key="1">
    <source>
        <dbReference type="SAM" id="MobiDB-lite"/>
    </source>
</evidence>
<feature type="compositionally biased region" description="Acidic residues" evidence="1">
    <location>
        <begin position="415"/>
        <end position="432"/>
    </location>
</feature>
<name>A0A1X7SYK0_AMPQE</name>
<evidence type="ECO:0008006" key="3">
    <source>
        <dbReference type="Google" id="ProtNLM"/>
    </source>
</evidence>
<dbReference type="InterPro" id="IPR036388">
    <property type="entry name" value="WH-like_DNA-bd_sf"/>
</dbReference>
<feature type="region of interest" description="Disordered" evidence="1">
    <location>
        <begin position="381"/>
        <end position="449"/>
    </location>
</feature>
<dbReference type="eggNOG" id="KOG1778">
    <property type="taxonomic scope" value="Eukaryota"/>
</dbReference>
<sequence>MEKHPVCRILARYSNRTLVLTLPQLARYLYKAELIKQTFLVLLNEVQEAVCADHRKLKAFADILCINPATAKIGRAIMRDYREAYESWNLIIEANDENEFKIYLPKSVTSEFKLMRLKLEQMFFRVGSVMMSNPQSLSIDYRVKLVLGTLFNMTLKHQLAQCYNIIDTLELVCRNTTLDDISVLEFIVNQLNVEEAKPLIKKYKEAVEEFKEMKLGQIFEEEFLYASERITIVIDEDIMDLCEDVKRLSSALLPDHVRVNIIISDGDGDSMWEFRNQRSFTDSVDKTAQTTRTVEKWLSEGSVELTVTRVNMHGPPGAGKTCAQDLLLNNPPTTHTTDSTPIARPAVKATRVSVDNEAMKWEKVDRDGLLERLASDLKEAAASQPRKEISATQHEESAFGNSSPVSTDEQQISESQDESTSEDDSAAETDEFTSERDDSATETDESTNISIESFSIGEGVIQEIVDTIQRSEVQLNLSGHWLYIIDSGGQPAYQELLPLFVRTASLNIITLDLSQPLDEKLDFQYRIGGETFSCGLNFKYSNQDFFLSAVSSGAILKPIHVPYVIEAPSHPMNFVLGTHYDLINDDKLKQMNKELMSSLKPDVENYVVPNVRGESIIFPVNTLVPEDKGRMKAGQELCQSIANCGGTSLKINVPICWFAFELWLQKVAEDKSHSFLIVDEVVSAGARFKMSEDDTKDALQYLHNVTIILYYPDILPQLVFVDPKPILEVLSRLLALTYVERKALHLIANPVPPEKDIIKLHNVGFFKAKLLKDHFKSLFSPPHFEPSHLLKLLVHLRIIASGEDGDYFFPCALQSYTEPPKPQTEIKPLLIVWQDND</sequence>
<dbReference type="SUPFAM" id="SSF52540">
    <property type="entry name" value="P-loop containing nucleoside triphosphate hydrolases"/>
    <property type="match status" value="1"/>
</dbReference>
<dbReference type="Gene3D" id="1.10.10.10">
    <property type="entry name" value="Winged helix-like DNA-binding domain superfamily/Winged helix DNA-binding domain"/>
    <property type="match status" value="1"/>
</dbReference>